<keyword evidence="4" id="KW-0408">Iron</keyword>
<comment type="catalytic activity">
    <reaction evidence="4">
        <text>N(6),N(6)-dimethyl-L-lysyl(9)-[histone H3] + 2 2-oxoglutarate + 2 O2 = L-lysyl(9)-[histone H3] + 2 formaldehyde + 2 succinate + 2 CO2</text>
        <dbReference type="Rhea" id="RHEA:60188"/>
        <dbReference type="Rhea" id="RHEA-COMP:15541"/>
        <dbReference type="Rhea" id="RHEA-COMP:15546"/>
        <dbReference type="ChEBI" id="CHEBI:15379"/>
        <dbReference type="ChEBI" id="CHEBI:16526"/>
        <dbReference type="ChEBI" id="CHEBI:16810"/>
        <dbReference type="ChEBI" id="CHEBI:16842"/>
        <dbReference type="ChEBI" id="CHEBI:29969"/>
        <dbReference type="ChEBI" id="CHEBI:30031"/>
        <dbReference type="ChEBI" id="CHEBI:61976"/>
        <dbReference type="EC" id="1.14.11.65"/>
    </reaction>
</comment>
<feature type="domain" description="JmjC" evidence="5">
    <location>
        <begin position="1"/>
        <end position="60"/>
    </location>
</feature>
<dbReference type="InterPro" id="IPR045109">
    <property type="entry name" value="LSDs-like"/>
</dbReference>
<keyword evidence="6" id="KW-0808">Transferase</keyword>
<dbReference type="GO" id="GO:0031490">
    <property type="term" value="F:chromatin DNA binding"/>
    <property type="evidence" value="ECO:0007669"/>
    <property type="project" value="TreeGrafter"/>
</dbReference>
<comment type="function">
    <text evidence="4">Histone demethylase that specifically demethylates 'Lys-9' of histone H3, thereby playing a central role in histone code.</text>
</comment>
<dbReference type="Pfam" id="PF02373">
    <property type="entry name" value="JmjC"/>
    <property type="match status" value="1"/>
</dbReference>
<dbReference type="GO" id="GO:0032259">
    <property type="term" value="P:methylation"/>
    <property type="evidence" value="ECO:0007669"/>
    <property type="project" value="UniProtKB-KW"/>
</dbReference>
<dbReference type="AlphaFoldDB" id="A0A7L0AMM9"/>
<comment type="subcellular location">
    <subcellularLocation>
        <location evidence="1 4">Nucleus</location>
    </subcellularLocation>
</comment>
<dbReference type="Proteomes" id="UP000537039">
    <property type="component" value="Unassembled WGS sequence"/>
</dbReference>
<feature type="non-terminal residue" evidence="6">
    <location>
        <position position="1"/>
    </location>
</feature>
<dbReference type="InterPro" id="IPR003347">
    <property type="entry name" value="JmjC_dom"/>
</dbReference>
<dbReference type="EMBL" id="VXAE01005847">
    <property type="protein sequence ID" value="NXJ35316.1"/>
    <property type="molecule type" value="Genomic_DNA"/>
</dbReference>
<dbReference type="GO" id="GO:0046872">
    <property type="term" value="F:metal ion binding"/>
    <property type="evidence" value="ECO:0007669"/>
    <property type="project" value="UniProtKB-UniRule"/>
</dbReference>
<evidence type="ECO:0000313" key="7">
    <source>
        <dbReference type="Proteomes" id="UP000537039"/>
    </source>
</evidence>
<dbReference type="PROSITE" id="PS51184">
    <property type="entry name" value="JMJC"/>
    <property type="match status" value="1"/>
</dbReference>
<sequence length="89" mass="9622">LHEECGVSGWTLLQFLGDAVLVPAGAPHQVQTLTGTISVEQRFLSPENAARLRDHSTHPPRAARQLHAQLDGMIFSAVREAVGVLRGCK</sequence>
<evidence type="ECO:0000313" key="6">
    <source>
        <dbReference type="EMBL" id="NXJ35316.1"/>
    </source>
</evidence>
<dbReference type="SUPFAM" id="SSF51197">
    <property type="entry name" value="Clavaminate synthase-like"/>
    <property type="match status" value="1"/>
</dbReference>
<dbReference type="EC" id="1.14.11.65" evidence="4"/>
<evidence type="ECO:0000256" key="1">
    <source>
        <dbReference type="ARBA" id="ARBA00004123"/>
    </source>
</evidence>
<evidence type="ECO:0000256" key="2">
    <source>
        <dbReference type="ARBA" id="ARBA00022723"/>
    </source>
</evidence>
<organism evidence="6 7">
    <name type="scientific">Ciconia maguari</name>
    <dbReference type="NCBI Taxonomy" id="52777"/>
    <lineage>
        <taxon>Eukaryota</taxon>
        <taxon>Metazoa</taxon>
        <taxon>Chordata</taxon>
        <taxon>Craniata</taxon>
        <taxon>Vertebrata</taxon>
        <taxon>Euteleostomi</taxon>
        <taxon>Archelosauria</taxon>
        <taxon>Archosauria</taxon>
        <taxon>Dinosauria</taxon>
        <taxon>Saurischia</taxon>
        <taxon>Theropoda</taxon>
        <taxon>Coelurosauria</taxon>
        <taxon>Aves</taxon>
        <taxon>Neognathae</taxon>
        <taxon>Neoaves</taxon>
        <taxon>Aequornithes</taxon>
        <taxon>Ciconiiformes</taxon>
        <taxon>Ciconiidae</taxon>
        <taxon>Ciconia</taxon>
    </lineage>
</organism>
<accession>A0A7L0AMM9</accession>
<comment type="domain">
    <text evidence="4">Leu-Xaa-Xaa-Leu-Leu (LXXLL) motifs are known to mediate the association with nuclear receptors.</text>
</comment>
<evidence type="ECO:0000256" key="4">
    <source>
        <dbReference type="RuleBase" id="RU369087"/>
    </source>
</evidence>
<keyword evidence="6" id="KW-0489">Methyltransferase</keyword>
<dbReference type="PANTHER" id="PTHR12549">
    <property type="entry name" value="JMJC DOMAIN-CONTAINING HISTONE DEMETHYLATION PROTEIN"/>
    <property type="match status" value="1"/>
</dbReference>
<dbReference type="GO" id="GO:0140683">
    <property type="term" value="F:histone H3K9me/H3K9me2 demethylase activity"/>
    <property type="evidence" value="ECO:0007669"/>
    <property type="project" value="UniProtKB-EC"/>
</dbReference>
<dbReference type="GO" id="GO:0008168">
    <property type="term" value="F:methyltransferase activity"/>
    <property type="evidence" value="ECO:0007669"/>
    <property type="project" value="UniProtKB-KW"/>
</dbReference>
<comment type="domain">
    <text evidence="4">The JmjC domain and the C6-type zinc-finger are required for the demethylation activity.</text>
</comment>
<proteinExistence type="inferred from homology"/>
<reference evidence="6 7" key="1">
    <citation type="submission" date="2019-09" db="EMBL/GenBank/DDBJ databases">
        <title>Bird 10,000 Genomes (B10K) Project - Family phase.</title>
        <authorList>
            <person name="Zhang G."/>
        </authorList>
    </citation>
    <scope>NUCLEOTIDE SEQUENCE [LARGE SCALE GENOMIC DNA]</scope>
    <source>
        <strain evidence="6">B10K-DU-001-47</strain>
        <tissue evidence="6">Muscle</tissue>
    </source>
</reference>
<dbReference type="PANTHER" id="PTHR12549:SF4">
    <property type="entry name" value="LYSINE-SPECIFIC DEMETHYLASE HAIRLESS"/>
    <property type="match status" value="1"/>
</dbReference>
<comment type="cofactor">
    <cofactor evidence="4">
        <name>Fe(2+)</name>
        <dbReference type="ChEBI" id="CHEBI:29033"/>
    </cofactor>
    <text evidence="4">Binds 1 Fe(2+) ion per subunit.</text>
</comment>
<evidence type="ECO:0000256" key="3">
    <source>
        <dbReference type="ARBA" id="ARBA00023242"/>
    </source>
</evidence>
<protein>
    <recommendedName>
        <fullName evidence="4">Lysine-specific demethylase</fullName>
        <ecNumber evidence="4">1.14.11.65</ecNumber>
    </recommendedName>
</protein>
<dbReference type="GO" id="GO:0003712">
    <property type="term" value="F:transcription coregulator activity"/>
    <property type="evidence" value="ECO:0007669"/>
    <property type="project" value="TreeGrafter"/>
</dbReference>
<dbReference type="Gene3D" id="2.60.120.650">
    <property type="entry name" value="Cupin"/>
    <property type="match status" value="1"/>
</dbReference>
<name>A0A7L0AMM9_9AVES</name>
<evidence type="ECO:0000259" key="5">
    <source>
        <dbReference type="PROSITE" id="PS51184"/>
    </source>
</evidence>
<dbReference type="GO" id="GO:0070988">
    <property type="term" value="P:demethylation"/>
    <property type="evidence" value="ECO:0007669"/>
    <property type="project" value="UniProtKB-UniRule"/>
</dbReference>
<keyword evidence="2 4" id="KW-0479">Metal-binding</keyword>
<comment type="caution">
    <text evidence="6">The sequence shown here is derived from an EMBL/GenBank/DDBJ whole genome shotgun (WGS) entry which is preliminary data.</text>
</comment>
<gene>
    <name evidence="6" type="primary">Hr</name>
    <name evidence="6" type="ORF">CICMAG_R15061</name>
</gene>
<keyword evidence="3 4" id="KW-0539">Nucleus</keyword>
<comment type="similarity">
    <text evidence="4">Belongs to the JHDM2 histone demethylase family.</text>
</comment>
<dbReference type="GO" id="GO:0000118">
    <property type="term" value="C:histone deacetylase complex"/>
    <property type="evidence" value="ECO:0007669"/>
    <property type="project" value="UniProtKB-UniRule"/>
</dbReference>
<keyword evidence="7" id="KW-1185">Reference proteome</keyword>
<dbReference type="GO" id="GO:0000785">
    <property type="term" value="C:chromatin"/>
    <property type="evidence" value="ECO:0007669"/>
    <property type="project" value="TreeGrafter"/>
</dbReference>
<dbReference type="GO" id="GO:0006357">
    <property type="term" value="P:regulation of transcription by RNA polymerase II"/>
    <property type="evidence" value="ECO:0007669"/>
    <property type="project" value="TreeGrafter"/>
</dbReference>
<feature type="non-terminal residue" evidence="6">
    <location>
        <position position="89"/>
    </location>
</feature>